<dbReference type="Proteomes" id="UP000472260">
    <property type="component" value="Unassembled WGS sequence"/>
</dbReference>
<name>A0A671KAU0_9TELE</name>
<accession>A0A671KAU0</accession>
<sequence>MEYNERLARFRQGHVNPFDRRQIDSTTERKDSPKHVPDEEVRSEIFSSESKTQSSERAVDLGLAEDHFSRPVV</sequence>
<reference evidence="2" key="1">
    <citation type="submission" date="2025-08" db="UniProtKB">
        <authorList>
            <consortium name="Ensembl"/>
        </authorList>
    </citation>
    <scope>IDENTIFICATION</scope>
</reference>
<feature type="region of interest" description="Disordered" evidence="1">
    <location>
        <begin position="1"/>
        <end position="73"/>
    </location>
</feature>
<organism evidence="2 3">
    <name type="scientific">Sinocyclocheilus anshuiensis</name>
    <dbReference type="NCBI Taxonomy" id="1608454"/>
    <lineage>
        <taxon>Eukaryota</taxon>
        <taxon>Metazoa</taxon>
        <taxon>Chordata</taxon>
        <taxon>Craniata</taxon>
        <taxon>Vertebrata</taxon>
        <taxon>Euteleostomi</taxon>
        <taxon>Actinopterygii</taxon>
        <taxon>Neopterygii</taxon>
        <taxon>Teleostei</taxon>
        <taxon>Ostariophysi</taxon>
        <taxon>Cypriniformes</taxon>
        <taxon>Cyprinidae</taxon>
        <taxon>Cyprininae</taxon>
        <taxon>Sinocyclocheilus</taxon>
    </lineage>
</organism>
<reference evidence="2" key="2">
    <citation type="submission" date="2025-09" db="UniProtKB">
        <authorList>
            <consortium name="Ensembl"/>
        </authorList>
    </citation>
    <scope>IDENTIFICATION</scope>
</reference>
<keyword evidence="3" id="KW-1185">Reference proteome</keyword>
<proteinExistence type="predicted"/>
<evidence type="ECO:0000256" key="1">
    <source>
        <dbReference type="SAM" id="MobiDB-lite"/>
    </source>
</evidence>
<feature type="compositionally biased region" description="Polar residues" evidence="1">
    <location>
        <begin position="45"/>
        <end position="56"/>
    </location>
</feature>
<evidence type="ECO:0000313" key="2">
    <source>
        <dbReference type="Ensembl" id="ENSSANP00000003925.1"/>
    </source>
</evidence>
<feature type="compositionally biased region" description="Basic and acidic residues" evidence="1">
    <location>
        <begin position="64"/>
        <end position="73"/>
    </location>
</feature>
<dbReference type="Ensembl" id="ENSSANT00000004223.1">
    <property type="protein sequence ID" value="ENSSANP00000003925.1"/>
    <property type="gene ID" value="ENSSANG00000002157.1"/>
</dbReference>
<dbReference type="AlphaFoldDB" id="A0A671KAU0"/>
<evidence type="ECO:0000313" key="3">
    <source>
        <dbReference type="Proteomes" id="UP000472260"/>
    </source>
</evidence>
<feature type="compositionally biased region" description="Basic and acidic residues" evidence="1">
    <location>
        <begin position="17"/>
        <end position="43"/>
    </location>
</feature>
<protein>
    <submittedName>
        <fullName evidence="2">Uncharacterized protein</fullName>
    </submittedName>
</protein>